<comment type="caution">
    <text evidence="2">The sequence shown here is derived from an EMBL/GenBank/DDBJ whole genome shotgun (WGS) entry which is preliminary data.</text>
</comment>
<name>A0AA38T6J0_9ASTR</name>
<dbReference type="Proteomes" id="UP001172457">
    <property type="component" value="Chromosome 5"/>
</dbReference>
<dbReference type="PANTHER" id="PTHR10774">
    <property type="entry name" value="EXTENDED SYNAPTOTAGMIN-RELATED"/>
    <property type="match status" value="1"/>
</dbReference>
<dbReference type="InterPro" id="IPR035892">
    <property type="entry name" value="C2_domain_sf"/>
</dbReference>
<dbReference type="Gene3D" id="2.60.40.150">
    <property type="entry name" value="C2 domain"/>
    <property type="match status" value="1"/>
</dbReference>
<keyword evidence="3" id="KW-1185">Reference proteome</keyword>
<evidence type="ECO:0000313" key="2">
    <source>
        <dbReference type="EMBL" id="KAJ9549055.1"/>
    </source>
</evidence>
<evidence type="ECO:0000259" key="1">
    <source>
        <dbReference type="Pfam" id="PF00168"/>
    </source>
</evidence>
<dbReference type="InterPro" id="IPR045050">
    <property type="entry name" value="Synaptotagmin_plant"/>
</dbReference>
<proteinExistence type="predicted"/>
<dbReference type="Pfam" id="PF00168">
    <property type="entry name" value="C2"/>
    <property type="match status" value="1"/>
</dbReference>
<dbReference type="EMBL" id="JARYMX010000005">
    <property type="protein sequence ID" value="KAJ9549055.1"/>
    <property type="molecule type" value="Genomic_DNA"/>
</dbReference>
<dbReference type="PANTHER" id="PTHR10774:SF214">
    <property type="entry name" value="CALCIUM-DEPENDENT LIPID-BINDING (CALB DOMAIN) FAMILY PROTEIN-RELATED"/>
    <property type="match status" value="1"/>
</dbReference>
<evidence type="ECO:0000313" key="3">
    <source>
        <dbReference type="Proteomes" id="UP001172457"/>
    </source>
</evidence>
<dbReference type="SUPFAM" id="SSF49562">
    <property type="entry name" value="C2 domain (Calcium/lipid-binding domain, CaLB)"/>
    <property type="match status" value="1"/>
</dbReference>
<gene>
    <name evidence="2" type="ORF">OSB04_021598</name>
</gene>
<dbReference type="InterPro" id="IPR000008">
    <property type="entry name" value="C2_dom"/>
</dbReference>
<reference evidence="2" key="1">
    <citation type="submission" date="2023-03" db="EMBL/GenBank/DDBJ databases">
        <title>Chromosome-scale reference genome and RAD-based genetic map of yellow starthistle (Centaurea solstitialis) reveal putative structural variation and QTLs associated with invader traits.</title>
        <authorList>
            <person name="Reatini B."/>
            <person name="Cang F.A."/>
            <person name="Jiang Q."/>
            <person name="Mckibben M.T.W."/>
            <person name="Barker M.S."/>
            <person name="Rieseberg L.H."/>
            <person name="Dlugosch K.M."/>
        </authorList>
    </citation>
    <scope>NUCLEOTIDE SEQUENCE</scope>
    <source>
        <strain evidence="2">CAN-66</strain>
        <tissue evidence="2">Leaf</tissue>
    </source>
</reference>
<protein>
    <recommendedName>
        <fullName evidence="1">C2 domain-containing protein</fullName>
    </recommendedName>
</protein>
<dbReference type="GO" id="GO:0008289">
    <property type="term" value="F:lipid binding"/>
    <property type="evidence" value="ECO:0007669"/>
    <property type="project" value="InterPro"/>
</dbReference>
<sequence>MTAPSSSCHRHRSAISIGPVNKAELVPNEAKVLTLELSKNKDPNDVQNEKARRQITVELLYKPFKEEDMPTFEDAGDVQKKAPIGSPAGVVYLSLEFMKLKTSKENITLIHTFESFLEERKKDKGIIWQHLLKSMLKTPIWARGPTYSHIVSEPQYTALGTRHFGAKCTYPRWNEELTFTLEEPPMNDKLHVEVASASSRIGLLHPKESLGYIDINLADVVHNKRINKKYHLINSRNGKIQNELQWRTPS</sequence>
<feature type="domain" description="C2" evidence="1">
    <location>
        <begin position="167"/>
        <end position="232"/>
    </location>
</feature>
<accession>A0AA38T6J0</accession>
<dbReference type="GO" id="GO:0005783">
    <property type="term" value="C:endoplasmic reticulum"/>
    <property type="evidence" value="ECO:0007669"/>
    <property type="project" value="TreeGrafter"/>
</dbReference>
<organism evidence="2 3">
    <name type="scientific">Centaurea solstitialis</name>
    <name type="common">yellow star-thistle</name>
    <dbReference type="NCBI Taxonomy" id="347529"/>
    <lineage>
        <taxon>Eukaryota</taxon>
        <taxon>Viridiplantae</taxon>
        <taxon>Streptophyta</taxon>
        <taxon>Embryophyta</taxon>
        <taxon>Tracheophyta</taxon>
        <taxon>Spermatophyta</taxon>
        <taxon>Magnoliopsida</taxon>
        <taxon>eudicotyledons</taxon>
        <taxon>Gunneridae</taxon>
        <taxon>Pentapetalae</taxon>
        <taxon>asterids</taxon>
        <taxon>campanulids</taxon>
        <taxon>Asterales</taxon>
        <taxon>Asteraceae</taxon>
        <taxon>Carduoideae</taxon>
        <taxon>Cardueae</taxon>
        <taxon>Centaureinae</taxon>
        <taxon>Centaurea</taxon>
    </lineage>
</organism>
<dbReference type="AlphaFoldDB" id="A0AA38T6J0"/>